<proteinExistence type="predicted"/>
<comment type="caution">
    <text evidence="1">The sequence shown here is derived from an EMBL/GenBank/DDBJ whole genome shotgun (WGS) entry which is preliminary data.</text>
</comment>
<name>A0A917YQ27_9ACTN</name>
<keyword evidence="2" id="KW-1185">Reference proteome</keyword>
<gene>
    <name evidence="1" type="ORF">GCM10012289_09500</name>
</gene>
<dbReference type="Proteomes" id="UP000646523">
    <property type="component" value="Unassembled WGS sequence"/>
</dbReference>
<protein>
    <submittedName>
        <fullName evidence="1">Uncharacterized protein</fullName>
    </submittedName>
</protein>
<dbReference type="AlphaFoldDB" id="A0A917YQ27"/>
<dbReference type="RefSeq" id="WP_189123152.1">
    <property type="nucleotide sequence ID" value="NZ_BMNH01000002.1"/>
</dbReference>
<reference evidence="1" key="2">
    <citation type="submission" date="2020-09" db="EMBL/GenBank/DDBJ databases">
        <authorList>
            <person name="Sun Q."/>
            <person name="Zhou Y."/>
        </authorList>
    </citation>
    <scope>NUCLEOTIDE SEQUENCE</scope>
    <source>
        <strain evidence="1">CGMCC 4.7368</strain>
    </source>
</reference>
<evidence type="ECO:0000313" key="1">
    <source>
        <dbReference type="EMBL" id="GGO63176.1"/>
    </source>
</evidence>
<accession>A0A917YQ27</accession>
<organism evidence="1 2">
    <name type="scientific">Nonomuraea cavernae</name>
    <dbReference type="NCBI Taxonomy" id="2045107"/>
    <lineage>
        <taxon>Bacteria</taxon>
        <taxon>Bacillati</taxon>
        <taxon>Actinomycetota</taxon>
        <taxon>Actinomycetes</taxon>
        <taxon>Streptosporangiales</taxon>
        <taxon>Streptosporangiaceae</taxon>
        <taxon>Nonomuraea</taxon>
    </lineage>
</organism>
<dbReference type="EMBL" id="BMNH01000002">
    <property type="protein sequence ID" value="GGO63176.1"/>
    <property type="molecule type" value="Genomic_DNA"/>
</dbReference>
<sequence>MTVDEAVQNAARLLSNAELETDLARMERIEKLADLWLSLANLLAERERV</sequence>
<evidence type="ECO:0000313" key="2">
    <source>
        <dbReference type="Proteomes" id="UP000646523"/>
    </source>
</evidence>
<reference evidence="1" key="1">
    <citation type="journal article" date="2014" name="Int. J. Syst. Evol. Microbiol.">
        <title>Complete genome sequence of Corynebacterium casei LMG S-19264T (=DSM 44701T), isolated from a smear-ripened cheese.</title>
        <authorList>
            <consortium name="US DOE Joint Genome Institute (JGI-PGF)"/>
            <person name="Walter F."/>
            <person name="Albersmeier A."/>
            <person name="Kalinowski J."/>
            <person name="Ruckert C."/>
        </authorList>
    </citation>
    <scope>NUCLEOTIDE SEQUENCE</scope>
    <source>
        <strain evidence="1">CGMCC 4.7368</strain>
    </source>
</reference>